<dbReference type="AlphaFoldDB" id="U3CG30"/>
<dbReference type="PROSITE" id="PS51257">
    <property type="entry name" value="PROKAR_LIPOPROTEIN"/>
    <property type="match status" value="1"/>
</dbReference>
<evidence type="ECO:0000313" key="2">
    <source>
        <dbReference type="Proteomes" id="UP000016567"/>
    </source>
</evidence>
<evidence type="ECO:0000313" key="1">
    <source>
        <dbReference type="EMBL" id="GAD77248.1"/>
    </source>
</evidence>
<protein>
    <recommendedName>
        <fullName evidence="3">Hemolysin</fullName>
    </recommendedName>
</protein>
<dbReference type="EMBL" id="BATL01000067">
    <property type="protein sequence ID" value="GAD77248.1"/>
    <property type="molecule type" value="Genomic_DNA"/>
</dbReference>
<sequence length="79" mass="8867">MKKITLVIISAVVMATGCSLHEGVTHSNEYTSITNPAALYCIEQDGLLDTVTENASRTSYCLLPDNERVELWEHYHMTH</sequence>
<proteinExistence type="predicted"/>
<comment type="caution">
    <text evidence="1">The sequence shown here is derived from an EMBL/GenBank/DDBJ whole genome shotgun (WGS) entry which is preliminary data.</text>
</comment>
<evidence type="ECO:0008006" key="3">
    <source>
        <dbReference type="Google" id="ProtNLM"/>
    </source>
</evidence>
<dbReference type="RefSeq" id="WP_021710988.1">
    <property type="nucleotide sequence ID" value="NZ_BAOB01000260.1"/>
</dbReference>
<keyword evidence="2" id="KW-1185">Reference proteome</keyword>
<accession>U3CG30</accession>
<dbReference type="OrthoDB" id="148878at2"/>
<dbReference type="eggNOG" id="COG3042">
    <property type="taxonomic scope" value="Bacteria"/>
</dbReference>
<name>U3CG30_9VIBR</name>
<reference evidence="1 2" key="1">
    <citation type="submission" date="2013-09" db="EMBL/GenBank/DDBJ databases">
        <title>Whole genome shotgun sequence of Vibrio azureus NBRC 104587.</title>
        <authorList>
            <person name="Isaki S."/>
            <person name="Hosoyama A."/>
            <person name="Numata M."/>
            <person name="Hashimoto M."/>
            <person name="Hosoyama Y."/>
            <person name="Tsuchikane K."/>
            <person name="Noguchi M."/>
            <person name="Hirakata S."/>
            <person name="Ichikawa N."/>
            <person name="Ohji S."/>
            <person name="Yamazoe A."/>
            <person name="Fujita N."/>
        </authorList>
    </citation>
    <scope>NUCLEOTIDE SEQUENCE [LARGE SCALE GENOMIC DNA]</scope>
    <source>
        <strain evidence="1 2">NBRC 104587</strain>
    </source>
</reference>
<dbReference type="Proteomes" id="UP000016567">
    <property type="component" value="Unassembled WGS sequence"/>
</dbReference>
<dbReference type="Pfam" id="PF03891">
    <property type="entry name" value="DUF333"/>
    <property type="match status" value="1"/>
</dbReference>
<dbReference type="InterPro" id="IPR005590">
    <property type="entry name" value="DUF333"/>
</dbReference>
<gene>
    <name evidence="1" type="ORF">VAZ01S_067_00070</name>
</gene>
<organism evidence="1 2">
    <name type="scientific">Vibrio azureus NBRC 104587</name>
    <dbReference type="NCBI Taxonomy" id="1219077"/>
    <lineage>
        <taxon>Bacteria</taxon>
        <taxon>Pseudomonadati</taxon>
        <taxon>Pseudomonadota</taxon>
        <taxon>Gammaproteobacteria</taxon>
        <taxon>Vibrionales</taxon>
        <taxon>Vibrionaceae</taxon>
        <taxon>Vibrio</taxon>
    </lineage>
</organism>